<dbReference type="EMBL" id="JBHTIC010000007">
    <property type="protein sequence ID" value="MFD0761921.1"/>
    <property type="molecule type" value="Genomic_DNA"/>
</dbReference>
<name>A0ABW2Z549_9FLAO</name>
<keyword evidence="1" id="KW-1133">Transmembrane helix</keyword>
<gene>
    <name evidence="2" type="ORF">ACFQZW_07495</name>
</gene>
<keyword evidence="3" id="KW-1185">Reference proteome</keyword>
<protein>
    <recommendedName>
        <fullName evidence="4">PepSY-associated TM region</fullName>
    </recommendedName>
</protein>
<comment type="caution">
    <text evidence="2">The sequence shown here is derived from an EMBL/GenBank/DDBJ whole genome shotgun (WGS) entry which is preliminary data.</text>
</comment>
<evidence type="ECO:0000313" key="3">
    <source>
        <dbReference type="Proteomes" id="UP001597032"/>
    </source>
</evidence>
<evidence type="ECO:0008006" key="4">
    <source>
        <dbReference type="Google" id="ProtNLM"/>
    </source>
</evidence>
<sequence length="254" mass="29991">MKFRNNKNYNLRKIHRYLGIFIGIQFLFWTLGGLYFSWNNMDDVHGETLLKQNKKYFKNINFDVFQKGVDSLKKAKEIDSIHSVQLIEAFEEPLIQFNFFKETVLKTKLISPITGSIHPPFSKSECLKLVKQRLKDSTQRILKTEFIEKNTVGKHHEYRGKPLPAFAFTLNHPSETIVYVATELGQITSVRNNNWRRFDFLWMLHTMDYSTRDHITNWVLRVFSVLGIATILSGFYLFYLTSPTIRKIKNKNKK</sequence>
<dbReference type="Proteomes" id="UP001597032">
    <property type="component" value="Unassembled WGS sequence"/>
</dbReference>
<reference evidence="3" key="1">
    <citation type="journal article" date="2019" name="Int. J. Syst. Evol. Microbiol.">
        <title>The Global Catalogue of Microorganisms (GCM) 10K type strain sequencing project: providing services to taxonomists for standard genome sequencing and annotation.</title>
        <authorList>
            <consortium name="The Broad Institute Genomics Platform"/>
            <consortium name="The Broad Institute Genome Sequencing Center for Infectious Disease"/>
            <person name="Wu L."/>
            <person name="Ma J."/>
        </authorList>
    </citation>
    <scope>NUCLEOTIDE SEQUENCE [LARGE SCALE GENOMIC DNA]</scope>
    <source>
        <strain evidence="3">CCUG 60022</strain>
    </source>
</reference>
<keyword evidence="1" id="KW-0812">Transmembrane</keyword>
<proteinExistence type="predicted"/>
<feature type="transmembrane region" description="Helical" evidence="1">
    <location>
        <begin position="218"/>
        <end position="239"/>
    </location>
</feature>
<evidence type="ECO:0000256" key="1">
    <source>
        <dbReference type="SAM" id="Phobius"/>
    </source>
</evidence>
<organism evidence="2 3">
    <name type="scientific">Lutibacter aestuarii</name>
    <dbReference type="NCBI Taxonomy" id="861111"/>
    <lineage>
        <taxon>Bacteria</taxon>
        <taxon>Pseudomonadati</taxon>
        <taxon>Bacteroidota</taxon>
        <taxon>Flavobacteriia</taxon>
        <taxon>Flavobacteriales</taxon>
        <taxon>Flavobacteriaceae</taxon>
        <taxon>Lutibacter</taxon>
    </lineage>
</organism>
<feature type="transmembrane region" description="Helical" evidence="1">
    <location>
        <begin position="20"/>
        <end position="38"/>
    </location>
</feature>
<accession>A0ABW2Z549</accession>
<keyword evidence="1" id="KW-0472">Membrane</keyword>
<evidence type="ECO:0000313" key="2">
    <source>
        <dbReference type="EMBL" id="MFD0761921.1"/>
    </source>
</evidence>
<dbReference type="RefSeq" id="WP_386782124.1">
    <property type="nucleotide sequence ID" value="NZ_JBHTIC010000007.1"/>
</dbReference>